<dbReference type="AlphaFoldDB" id="A0A1G9GWS0"/>
<gene>
    <name evidence="1" type="ORF">SAMN05216298_2454</name>
</gene>
<dbReference type="EMBL" id="FNGF01000003">
    <property type="protein sequence ID" value="SDL04723.1"/>
    <property type="molecule type" value="Genomic_DNA"/>
</dbReference>
<reference evidence="2" key="1">
    <citation type="submission" date="2016-10" db="EMBL/GenBank/DDBJ databases">
        <authorList>
            <person name="Varghese N."/>
            <person name="Submissions S."/>
        </authorList>
    </citation>
    <scope>NUCLEOTIDE SEQUENCE [LARGE SCALE GENOMIC DNA]</scope>
    <source>
        <strain evidence="2">CGMCC 4.3147</strain>
    </source>
</reference>
<accession>A0A1G9GWS0</accession>
<proteinExistence type="predicted"/>
<sequence length="71" mass="8101">MIHLSMIHRNGYEAHVRTTAKNAVAAVEAFGTDAALWIERYEKDGDSIRLVEDKFFDFSQVMRIEISGIDN</sequence>
<evidence type="ECO:0000313" key="2">
    <source>
        <dbReference type="Proteomes" id="UP000198662"/>
    </source>
</evidence>
<protein>
    <submittedName>
        <fullName evidence="1">Uncharacterized protein</fullName>
    </submittedName>
</protein>
<name>A0A1G9GWS0_9ACTN</name>
<evidence type="ECO:0000313" key="1">
    <source>
        <dbReference type="EMBL" id="SDL04723.1"/>
    </source>
</evidence>
<dbReference type="STRING" id="380244.SAMN05216298_2454"/>
<keyword evidence="2" id="KW-1185">Reference proteome</keyword>
<organism evidence="1 2">
    <name type="scientific">Glycomyces sambucus</name>
    <dbReference type="NCBI Taxonomy" id="380244"/>
    <lineage>
        <taxon>Bacteria</taxon>
        <taxon>Bacillati</taxon>
        <taxon>Actinomycetota</taxon>
        <taxon>Actinomycetes</taxon>
        <taxon>Glycomycetales</taxon>
        <taxon>Glycomycetaceae</taxon>
        <taxon>Glycomyces</taxon>
    </lineage>
</organism>
<dbReference type="Proteomes" id="UP000198662">
    <property type="component" value="Unassembled WGS sequence"/>
</dbReference>